<dbReference type="RefSeq" id="XP_022462033.1">
    <property type="nucleotide sequence ID" value="XM_022605329.1"/>
</dbReference>
<dbReference type="InterPro" id="IPR056767">
    <property type="entry name" value="C2H2-Znf_KIN17"/>
</dbReference>
<dbReference type="GO" id="GO:0005634">
    <property type="term" value="C:nucleus"/>
    <property type="evidence" value="ECO:0007669"/>
    <property type="project" value="TreeGrafter"/>
</dbReference>
<evidence type="ECO:0000259" key="2">
    <source>
        <dbReference type="PROSITE" id="PS00028"/>
    </source>
</evidence>
<dbReference type="GO" id="GO:0006260">
    <property type="term" value="P:DNA replication"/>
    <property type="evidence" value="ECO:0007669"/>
    <property type="project" value="TreeGrafter"/>
</dbReference>
<gene>
    <name evidence="3" type="ORF">KUCA_T00006050001</name>
</gene>
<dbReference type="Pfam" id="PF10357">
    <property type="entry name" value="WH_KIN17"/>
    <property type="match status" value="1"/>
</dbReference>
<dbReference type="PANTHER" id="PTHR12805">
    <property type="entry name" value="KIN17 KIN, ANTIGENIC DETERMINANT OF RECA PROTEIN HOMOLOG"/>
    <property type="match status" value="1"/>
</dbReference>
<proteinExistence type="predicted"/>
<accession>W6MY57</accession>
<dbReference type="InterPro" id="IPR013087">
    <property type="entry name" value="Znf_C2H2_type"/>
</dbReference>
<evidence type="ECO:0000313" key="4">
    <source>
        <dbReference type="Proteomes" id="UP000019384"/>
    </source>
</evidence>
<dbReference type="HOGENOM" id="CLU_030065_2_0_1"/>
<dbReference type="GO" id="GO:0003690">
    <property type="term" value="F:double-stranded DNA binding"/>
    <property type="evidence" value="ECO:0007669"/>
    <property type="project" value="TreeGrafter"/>
</dbReference>
<reference evidence="3" key="1">
    <citation type="submission" date="2013-12" db="EMBL/GenBank/DDBJ databases">
        <authorList>
            <person name="Genoscope - CEA"/>
        </authorList>
    </citation>
    <scope>NUCLEOTIDE SEQUENCE</scope>
    <source>
        <strain evidence="3">CBS 1993</strain>
    </source>
</reference>
<dbReference type="Gene3D" id="3.30.160.60">
    <property type="entry name" value="Classic Zinc Finger"/>
    <property type="match status" value="1"/>
</dbReference>
<dbReference type="Pfam" id="PF25095">
    <property type="entry name" value="C2H2-zf_KIN17"/>
    <property type="match status" value="1"/>
</dbReference>
<dbReference type="Gene3D" id="1.10.10.2030">
    <property type="entry name" value="DNA/RNA-binding protein Kin17, conserved domain"/>
    <property type="match status" value="1"/>
</dbReference>
<feature type="region of interest" description="Disordered" evidence="1">
    <location>
        <begin position="202"/>
        <end position="223"/>
    </location>
</feature>
<dbReference type="EMBL" id="HG793131">
    <property type="protein sequence ID" value="CDK30055.1"/>
    <property type="molecule type" value="Genomic_DNA"/>
</dbReference>
<evidence type="ECO:0000256" key="1">
    <source>
        <dbReference type="SAM" id="MobiDB-lite"/>
    </source>
</evidence>
<dbReference type="AlphaFoldDB" id="W6MY57"/>
<reference evidence="3" key="2">
    <citation type="submission" date="2014-02" db="EMBL/GenBank/DDBJ databases">
        <title>Complete DNA sequence of /Kuraishia capsulata/ illustrates novel genomic features among budding yeasts (/Saccharomycotina/).</title>
        <authorList>
            <person name="Morales L."/>
            <person name="Noel B."/>
            <person name="Porcel B."/>
            <person name="Marcet-Houben M."/>
            <person name="Hullo M-F."/>
            <person name="Sacerdot C."/>
            <person name="Tekaia F."/>
            <person name="Leh-Louis V."/>
            <person name="Despons L."/>
            <person name="Khanna V."/>
            <person name="Aury J-M."/>
            <person name="Barbe V."/>
            <person name="Couloux A."/>
            <person name="Labadie K."/>
            <person name="Pelletier E."/>
            <person name="Souciet J-L."/>
            <person name="Boekhout T."/>
            <person name="Gabaldon T."/>
            <person name="Wincker P."/>
            <person name="Dujon B."/>
        </authorList>
    </citation>
    <scope>NUCLEOTIDE SEQUENCE</scope>
    <source>
        <strain evidence="3">CBS 1993</strain>
    </source>
</reference>
<dbReference type="SUPFAM" id="SSF57667">
    <property type="entry name" value="beta-beta-alpha zinc fingers"/>
    <property type="match status" value="1"/>
</dbReference>
<name>W6MY57_9ASCO</name>
<feature type="region of interest" description="Disordered" evidence="1">
    <location>
        <begin position="137"/>
        <end position="158"/>
    </location>
</feature>
<dbReference type="InterPro" id="IPR037321">
    <property type="entry name" value="KIN17-like"/>
</dbReference>
<feature type="domain" description="C2H2-type" evidence="2">
    <location>
        <begin position="28"/>
        <end position="50"/>
    </location>
</feature>
<dbReference type="InterPro" id="IPR019447">
    <property type="entry name" value="DNA/RNA-bd_Kin17_WH-like_dom"/>
</dbReference>
<dbReference type="PROSITE" id="PS00028">
    <property type="entry name" value="ZINC_FINGER_C2H2_1"/>
    <property type="match status" value="1"/>
</dbReference>
<dbReference type="InterPro" id="IPR036236">
    <property type="entry name" value="Znf_C2H2_sf"/>
</dbReference>
<dbReference type="SMART" id="SM01253">
    <property type="entry name" value="Kin17_mid"/>
    <property type="match status" value="1"/>
</dbReference>
<dbReference type="OrthoDB" id="10266249at2759"/>
<keyword evidence="4" id="KW-1185">Reference proteome</keyword>
<dbReference type="Proteomes" id="UP000019384">
    <property type="component" value="Unassembled WGS sequence"/>
</dbReference>
<sequence length="292" mass="33817">MGKAEFGTAKYVANKMKAKGLSKLKFYCQICEKQCRDDNGFKCHIESPSHLRKVKELAQDPMKRRNMIEDYSKQFQNDFVRLLKMSHGEKEIGANRFYQEYIGNKEHIHMNSTKWKALSQFVKHLGDSGICTVIEHGKEETDLDENEEEDEEEEEELSGEKFTIAYIDKSSEAIRRKELGKQKQSVKTDEESSLARLQEQINRAKRNHVEEEEEKSVNKRLRDANHEPIKLSISKVSDPPRTIMKCGMRIKPDFGAFKIAKPDSNKLGFKKADVFKKENREAKIKVNAGDKK</sequence>
<evidence type="ECO:0000313" key="3">
    <source>
        <dbReference type="EMBL" id="CDK30055.1"/>
    </source>
</evidence>
<protein>
    <recommendedName>
        <fullName evidence="2">C2H2-type domain-containing protein</fullName>
    </recommendedName>
</protein>
<organism evidence="3 4">
    <name type="scientific">Kuraishia capsulata CBS 1993</name>
    <dbReference type="NCBI Taxonomy" id="1382522"/>
    <lineage>
        <taxon>Eukaryota</taxon>
        <taxon>Fungi</taxon>
        <taxon>Dikarya</taxon>
        <taxon>Ascomycota</taxon>
        <taxon>Saccharomycotina</taxon>
        <taxon>Pichiomycetes</taxon>
        <taxon>Pichiales</taxon>
        <taxon>Pichiaceae</taxon>
        <taxon>Kuraishia</taxon>
    </lineage>
</organism>
<dbReference type="GO" id="GO:0006974">
    <property type="term" value="P:DNA damage response"/>
    <property type="evidence" value="ECO:0007669"/>
    <property type="project" value="TreeGrafter"/>
</dbReference>
<dbReference type="InterPro" id="IPR038254">
    <property type="entry name" value="KIN17_WH-like_sf"/>
</dbReference>
<dbReference type="GeneID" id="34523421"/>
<dbReference type="STRING" id="1382522.W6MY57"/>
<dbReference type="PANTHER" id="PTHR12805:SF0">
    <property type="entry name" value="DNA_RNA-BINDING PROTEIN KIN17"/>
    <property type="match status" value="1"/>
</dbReference>
<feature type="compositionally biased region" description="Acidic residues" evidence="1">
    <location>
        <begin position="141"/>
        <end position="157"/>
    </location>
</feature>